<evidence type="ECO:0000256" key="1">
    <source>
        <dbReference type="SAM" id="MobiDB-lite"/>
    </source>
</evidence>
<gene>
    <name evidence="4" type="ORF">PECAL_6P07200</name>
</gene>
<accession>A0A8J2X334</accession>
<evidence type="ECO:0000256" key="3">
    <source>
        <dbReference type="SAM" id="SignalP"/>
    </source>
</evidence>
<feature type="region of interest" description="Disordered" evidence="1">
    <location>
        <begin position="21"/>
        <end position="40"/>
    </location>
</feature>
<dbReference type="OrthoDB" id="10618294at2759"/>
<keyword evidence="3" id="KW-0732">Signal</keyword>
<dbReference type="AlphaFoldDB" id="A0A8J2X334"/>
<keyword evidence="5" id="KW-1185">Reference proteome</keyword>
<reference evidence="4" key="1">
    <citation type="submission" date="2021-11" db="EMBL/GenBank/DDBJ databases">
        <authorList>
            <consortium name="Genoscope - CEA"/>
            <person name="William W."/>
        </authorList>
    </citation>
    <scope>NUCLEOTIDE SEQUENCE</scope>
</reference>
<feature type="chain" id="PRO_5035272418" evidence="3">
    <location>
        <begin position="21"/>
        <end position="735"/>
    </location>
</feature>
<organism evidence="4 5">
    <name type="scientific">Pelagomonas calceolata</name>
    <dbReference type="NCBI Taxonomy" id="35677"/>
    <lineage>
        <taxon>Eukaryota</taxon>
        <taxon>Sar</taxon>
        <taxon>Stramenopiles</taxon>
        <taxon>Ochrophyta</taxon>
        <taxon>Pelagophyceae</taxon>
        <taxon>Pelagomonadales</taxon>
        <taxon>Pelagomonadaceae</taxon>
        <taxon>Pelagomonas</taxon>
    </lineage>
</organism>
<sequence>MIKKQVLITALALALHGAAGDDLAPPPPPPGASPSAAPTAAPTVPGWIPYDGDYNLATTQNHSCFGDATCPSAFQLGGGIKSSINASSIFLPSGLVELKMAITTTSSQDAQTSIVSVAVECVPFQLDHAHCQTPSCEQVSTFSATIDPELLQTQCPDQTTLPTSTEVKLSLPVTVGVGPVGAGELASSNHLITYTVDVVDKVVLNATHDSNDINEVQEDLDLGVAAWRVELANELATPCNVDEHVSASESLAANGRVCIKVNSTKQDADDYVAFIESATLTNNDKGVSTVLVAGRSHGSSSTDEAYAGAFFNDAHLDGDLTDDYVDYLTFFIDPELRPAEGETASISLVMAVAYHHVATGRRVLAERTSMPMTMDAAGEDETVLDLGTTSPTHCVEGDAAVDATLALTGLPISDATTAAIVTVVAEAVGTVDESQVRVTSVARDDEGSAVYSVEVSGCGEEAANDIVLALEDDVASGSLYFRLLLAGVSPEALDGISIVYIDTRSTPGQLVEVSIQAAVVLDGVDADAFNADAGAQSQFKKAIVAAVDDVVSTDQITELHAKATERRRLATSDSTSAIVEYTLTITKIVTDELGSVEAFEKDYLDSVTTSLATATADAYFLEILQAEPLFADASVDIGATFNFLKGATIEADPVEEDQETSADSDAEPKTAGLPIVAAIVAGASLLGAATGAYIVSKYREAYQTERIAPEVYVKDIDLETPPATLPANPALFVRR</sequence>
<keyword evidence="2" id="KW-0472">Membrane</keyword>
<feature type="transmembrane region" description="Helical" evidence="2">
    <location>
        <begin position="671"/>
        <end position="696"/>
    </location>
</feature>
<comment type="caution">
    <text evidence="4">The sequence shown here is derived from an EMBL/GenBank/DDBJ whole genome shotgun (WGS) entry which is preliminary data.</text>
</comment>
<evidence type="ECO:0000313" key="5">
    <source>
        <dbReference type="Proteomes" id="UP000789595"/>
    </source>
</evidence>
<keyword evidence="2" id="KW-1133">Transmembrane helix</keyword>
<feature type="signal peptide" evidence="3">
    <location>
        <begin position="1"/>
        <end position="20"/>
    </location>
</feature>
<evidence type="ECO:0000313" key="4">
    <source>
        <dbReference type="EMBL" id="CAH0379119.1"/>
    </source>
</evidence>
<name>A0A8J2X334_9STRA</name>
<keyword evidence="2" id="KW-0812">Transmembrane</keyword>
<evidence type="ECO:0000256" key="2">
    <source>
        <dbReference type="SAM" id="Phobius"/>
    </source>
</evidence>
<dbReference type="Proteomes" id="UP000789595">
    <property type="component" value="Unassembled WGS sequence"/>
</dbReference>
<dbReference type="EMBL" id="CAKKNE010000006">
    <property type="protein sequence ID" value="CAH0379119.1"/>
    <property type="molecule type" value="Genomic_DNA"/>
</dbReference>
<protein>
    <submittedName>
        <fullName evidence="4">Uncharacterized protein</fullName>
    </submittedName>
</protein>
<proteinExistence type="predicted"/>